<dbReference type="Gene3D" id="3.90.175.10">
    <property type="entry name" value="Diphtheria Toxin, domain 1"/>
    <property type="match status" value="1"/>
</dbReference>
<proteinExistence type="predicted"/>
<accession>A0A927BJ24</accession>
<reference evidence="1" key="1">
    <citation type="journal article" date="2020" name="PLoS ONE">
        <title>Isolation and characterization of Streptomyces bacteriophages and Streptomyces strains encoding biosynthetic arsenals: Streptomyces strains and phages for antibiotic discovery.</title>
        <authorList>
            <person name="Montano E.T."/>
            <person name="Nideffer J.F."/>
            <person name="Brumage L."/>
            <person name="Erb M."/>
            <person name="Derman A.I."/>
            <person name="Davis J.P."/>
            <person name="Estrada E."/>
            <person name="Fu S."/>
            <person name="Le D."/>
            <person name="Vuppala A."/>
            <person name="Tran C."/>
            <person name="Luterstein E."/>
            <person name="Lakkaraju S."/>
            <person name="Panchagnula S."/>
            <person name="Ren C."/>
            <person name="Doan J."/>
            <person name="Tran S."/>
            <person name="Soriano J."/>
            <person name="Fujita Y."/>
            <person name="Gutala P."/>
            <person name="Fujii Q."/>
            <person name="Lee M."/>
            <person name="Bui A."/>
            <person name="Villarreal C."/>
            <person name="Shing S.R."/>
            <person name="Kim S."/>
            <person name="Freeman D."/>
            <person name="Racha V."/>
            <person name="Ho A."/>
            <person name="Kumar P."/>
            <person name="Falah K."/>
            <person name="Dawson T."/>
            <person name="Enustun E."/>
            <person name="Prichard A."/>
            <person name="Gomez A."/>
            <person name="Khanna K."/>
            <person name="Trigg S."/>
            <person name="Fernandez L."/>
            <person name="Pogliano K."/>
            <person name="Pogliano J."/>
        </authorList>
    </citation>
    <scope>NUCLEOTIDE SEQUENCE</scope>
    <source>
        <strain evidence="1">QF2</strain>
    </source>
</reference>
<dbReference type="AlphaFoldDB" id="A0A927BJ24"/>
<dbReference type="EMBL" id="JACWUS010000001">
    <property type="protein sequence ID" value="MBD2827526.1"/>
    <property type="molecule type" value="Genomic_DNA"/>
</dbReference>
<evidence type="ECO:0000313" key="1">
    <source>
        <dbReference type="EMBL" id="MBD2827526.1"/>
    </source>
</evidence>
<protein>
    <submittedName>
        <fullName evidence="1">Uncharacterized protein</fullName>
    </submittedName>
</protein>
<dbReference type="SUPFAM" id="SSF56399">
    <property type="entry name" value="ADP-ribosylation"/>
    <property type="match status" value="1"/>
</dbReference>
<comment type="caution">
    <text evidence="1">The sequence shown here is derived from an EMBL/GenBank/DDBJ whole genome shotgun (WGS) entry which is preliminary data.</text>
</comment>
<name>A0A927BJ24_STRGL</name>
<sequence>MGVDEFGIPGTPKEFRRELDGDTVAERQKELAASLSGYRLVGFHGTHVESVGSLVTHGPDTGMVGKGSGLGKGRGFYVAPVVAPASQKAQGTTDAKQNAKIWGPFLVAVYVKDDIGLVAGADGSDGGVEFESDSDSGSASGAGATMVAYGSDELVIPEELFGSVKLVRNVDDVSMASDPGVAAVGYEDGVSQYDKSKAKSKK</sequence>
<organism evidence="1">
    <name type="scientific">Streptomyces globisporus</name>
    <dbReference type="NCBI Taxonomy" id="1908"/>
    <lineage>
        <taxon>Bacteria</taxon>
        <taxon>Bacillati</taxon>
        <taxon>Actinomycetota</taxon>
        <taxon>Actinomycetes</taxon>
        <taxon>Kitasatosporales</taxon>
        <taxon>Streptomycetaceae</taxon>
        <taxon>Streptomyces</taxon>
    </lineage>
</organism>
<gene>
    <name evidence="1" type="ORF">ID875_02285</name>
</gene>